<organism evidence="1 2">
    <name type="scientific">Stylosanthes scabra</name>
    <dbReference type="NCBI Taxonomy" id="79078"/>
    <lineage>
        <taxon>Eukaryota</taxon>
        <taxon>Viridiplantae</taxon>
        <taxon>Streptophyta</taxon>
        <taxon>Embryophyta</taxon>
        <taxon>Tracheophyta</taxon>
        <taxon>Spermatophyta</taxon>
        <taxon>Magnoliopsida</taxon>
        <taxon>eudicotyledons</taxon>
        <taxon>Gunneridae</taxon>
        <taxon>Pentapetalae</taxon>
        <taxon>rosids</taxon>
        <taxon>fabids</taxon>
        <taxon>Fabales</taxon>
        <taxon>Fabaceae</taxon>
        <taxon>Papilionoideae</taxon>
        <taxon>50 kb inversion clade</taxon>
        <taxon>dalbergioids sensu lato</taxon>
        <taxon>Dalbergieae</taxon>
        <taxon>Pterocarpus clade</taxon>
        <taxon>Stylosanthes</taxon>
    </lineage>
</organism>
<dbReference type="PANTHER" id="PTHR34630">
    <property type="entry name" value="OS11G0677101 PROTEIN"/>
    <property type="match status" value="1"/>
</dbReference>
<dbReference type="InterPro" id="IPR032675">
    <property type="entry name" value="LRR_dom_sf"/>
</dbReference>
<keyword evidence="2" id="KW-1185">Reference proteome</keyword>
<sequence length="198" mass="22254">MECIVVSGSLPCLRPLCMLLCGSLKSVSKVWTAAPQLEDLKILHCPNMDMSATGDPHHSLRSLEISYYERLVSSAAFIISQFQGLTHLYIWGKCKSLKSFPKEGWLPASLESLTLDSFKTVETLECKGLAHLTSLKELHVSRCPMLENIEGEKLPASLIQLIINDSPLLGKRCEMKDPQVWPKISHTQHVRVDRTYIH</sequence>
<gene>
    <name evidence="1" type="ORF">PIB30_105356</name>
</gene>
<dbReference type="Proteomes" id="UP001341840">
    <property type="component" value="Unassembled WGS sequence"/>
</dbReference>
<dbReference type="SUPFAM" id="SSF52058">
    <property type="entry name" value="L domain-like"/>
    <property type="match status" value="1"/>
</dbReference>
<protein>
    <submittedName>
        <fullName evidence="1">Uncharacterized protein</fullName>
    </submittedName>
</protein>
<dbReference type="PANTHER" id="PTHR34630:SF34">
    <property type="entry name" value="OS11G0245800 PROTEIN"/>
    <property type="match status" value="1"/>
</dbReference>
<dbReference type="Gene3D" id="3.80.10.10">
    <property type="entry name" value="Ribonuclease Inhibitor"/>
    <property type="match status" value="1"/>
</dbReference>
<proteinExistence type="predicted"/>
<evidence type="ECO:0000313" key="2">
    <source>
        <dbReference type="Proteomes" id="UP001341840"/>
    </source>
</evidence>
<reference evidence="1 2" key="1">
    <citation type="journal article" date="2023" name="Plants (Basel)">
        <title>Bridging the Gap: Combining Genomics and Transcriptomics Approaches to Understand Stylosanthes scabra, an Orphan Legume from the Brazilian Caatinga.</title>
        <authorList>
            <person name="Ferreira-Neto J.R.C."/>
            <person name="da Silva M.D."/>
            <person name="Binneck E."/>
            <person name="de Melo N.F."/>
            <person name="da Silva R.H."/>
            <person name="de Melo A.L.T.M."/>
            <person name="Pandolfi V."/>
            <person name="Bustamante F.O."/>
            <person name="Brasileiro-Vidal A.C."/>
            <person name="Benko-Iseppon A.M."/>
        </authorList>
    </citation>
    <scope>NUCLEOTIDE SEQUENCE [LARGE SCALE GENOMIC DNA]</scope>
    <source>
        <tissue evidence="1">Leaves</tissue>
    </source>
</reference>
<comment type="caution">
    <text evidence="1">The sequence shown here is derived from an EMBL/GenBank/DDBJ whole genome shotgun (WGS) entry which is preliminary data.</text>
</comment>
<evidence type="ECO:0000313" key="1">
    <source>
        <dbReference type="EMBL" id="MED6141636.1"/>
    </source>
</evidence>
<name>A0ABU6SYU2_9FABA</name>
<dbReference type="EMBL" id="JASCZI010064261">
    <property type="protein sequence ID" value="MED6141636.1"/>
    <property type="molecule type" value="Genomic_DNA"/>
</dbReference>
<accession>A0ABU6SYU2</accession>